<keyword evidence="2" id="KW-1185">Reference proteome</keyword>
<reference evidence="3" key="2">
    <citation type="submission" date="2020-10" db="UniProtKB">
        <authorList>
            <consortium name="WormBaseParasite"/>
        </authorList>
    </citation>
    <scope>IDENTIFICATION</scope>
</reference>
<feature type="region of interest" description="Disordered" evidence="1">
    <location>
        <begin position="184"/>
        <end position="240"/>
    </location>
</feature>
<evidence type="ECO:0000313" key="2">
    <source>
        <dbReference type="Proteomes" id="UP000492821"/>
    </source>
</evidence>
<organism evidence="2 3">
    <name type="scientific">Panagrellus redivivus</name>
    <name type="common">Microworm</name>
    <dbReference type="NCBI Taxonomy" id="6233"/>
    <lineage>
        <taxon>Eukaryota</taxon>
        <taxon>Metazoa</taxon>
        <taxon>Ecdysozoa</taxon>
        <taxon>Nematoda</taxon>
        <taxon>Chromadorea</taxon>
        <taxon>Rhabditida</taxon>
        <taxon>Tylenchina</taxon>
        <taxon>Panagrolaimomorpha</taxon>
        <taxon>Panagrolaimoidea</taxon>
        <taxon>Panagrolaimidae</taxon>
        <taxon>Panagrellus</taxon>
    </lineage>
</organism>
<accession>A0A7E4VJ62</accession>
<dbReference type="PANTHER" id="PTHR31128:SF9">
    <property type="entry name" value="DUF3444 DOMAIN-CONTAINING PROTEIN-RELATED"/>
    <property type="match status" value="1"/>
</dbReference>
<name>A0A7E4VJ62_PANRE</name>
<dbReference type="WBParaSite" id="Pan_g21578.t1">
    <property type="protein sequence ID" value="Pan_g21578.t1"/>
    <property type="gene ID" value="Pan_g21578"/>
</dbReference>
<sequence>MAPPFPRRQHSLGMGARRRRSRQSDPPQERNRKVDSHCECVNRMPAPTTPTRMAMTRVNGPTDDFVPLASVLEDWTESSEGSEAGSLKDKSVPKAKKICCVHANPCVLASKSCAKSPHRQGDGFIQRRSKDNSCDYYVKNSAKSPTVSEAAFDKIRHDQKSTAQFSYAVKTRWPLTELISELLMNPPTNHSEDSVRATSNHARKTESSSGGSNFYDNIANHDANETNETSGRRKSTKRVVKHAYPKLKGVLEETGYIELRVPKGSRETDERSPRKKNTVWDNLPYADVGYLKNRSITTPPTSSSAVSAGASSPPEVSSEKEFINRASDLELVCRYYIGHKERKAAETAGKFPPDSFFLYHQVPELRSNLDNLKKCIRLFLLYVTPSLRFKHYAIQKFWKDPPSYCVEADPKRSFKSLNELIRFYALNKTIVGRNGQKQRFPGS</sequence>
<feature type="region of interest" description="Disordered" evidence="1">
    <location>
        <begin position="294"/>
        <end position="319"/>
    </location>
</feature>
<dbReference type="PANTHER" id="PTHR31128">
    <property type="entry name" value="PROTEIN CBR-CLEC-135-RELATED"/>
    <property type="match status" value="1"/>
</dbReference>
<reference evidence="2" key="1">
    <citation type="journal article" date="2013" name="Genetics">
        <title>The draft genome and transcriptome of Panagrellus redivivus are shaped by the harsh demands of a free-living lifestyle.</title>
        <authorList>
            <person name="Srinivasan J."/>
            <person name="Dillman A.R."/>
            <person name="Macchietto M.G."/>
            <person name="Heikkinen L."/>
            <person name="Lakso M."/>
            <person name="Fracchia K.M."/>
            <person name="Antoshechkin I."/>
            <person name="Mortazavi A."/>
            <person name="Wong G."/>
            <person name="Sternberg P.W."/>
        </authorList>
    </citation>
    <scope>NUCLEOTIDE SEQUENCE [LARGE SCALE GENOMIC DNA]</scope>
    <source>
        <strain evidence="2">MT8872</strain>
    </source>
</reference>
<protein>
    <submittedName>
        <fullName evidence="3">SH2 domain-containing protein</fullName>
    </submittedName>
</protein>
<feature type="region of interest" description="Disordered" evidence="1">
    <location>
        <begin position="1"/>
        <end position="53"/>
    </location>
</feature>
<dbReference type="CDD" id="cd00173">
    <property type="entry name" value="SH2"/>
    <property type="match status" value="1"/>
</dbReference>
<evidence type="ECO:0000313" key="3">
    <source>
        <dbReference type="WBParaSite" id="Pan_g21578.t1"/>
    </source>
</evidence>
<evidence type="ECO:0000256" key="1">
    <source>
        <dbReference type="SAM" id="MobiDB-lite"/>
    </source>
</evidence>
<dbReference type="Proteomes" id="UP000492821">
    <property type="component" value="Unassembled WGS sequence"/>
</dbReference>
<proteinExistence type="predicted"/>
<feature type="compositionally biased region" description="Low complexity" evidence="1">
    <location>
        <begin position="43"/>
        <end position="53"/>
    </location>
</feature>
<feature type="compositionally biased region" description="Basic and acidic residues" evidence="1">
    <location>
        <begin position="27"/>
        <end position="40"/>
    </location>
</feature>
<dbReference type="AlphaFoldDB" id="A0A7E4VJ62"/>
<feature type="compositionally biased region" description="Low complexity" evidence="1">
    <location>
        <begin position="297"/>
        <end position="316"/>
    </location>
</feature>